<evidence type="ECO:0000259" key="3">
    <source>
        <dbReference type="Pfam" id="PF20152"/>
    </source>
</evidence>
<keyword evidence="2" id="KW-1133">Transmembrane helix</keyword>
<feature type="region of interest" description="Disordered" evidence="1">
    <location>
        <begin position="305"/>
        <end position="329"/>
    </location>
</feature>
<accession>A0ABR3F8D1</accession>
<feature type="transmembrane region" description="Helical" evidence="2">
    <location>
        <begin position="224"/>
        <end position="247"/>
    </location>
</feature>
<proteinExistence type="predicted"/>
<evidence type="ECO:0000256" key="1">
    <source>
        <dbReference type="SAM" id="MobiDB-lite"/>
    </source>
</evidence>
<reference evidence="4 5" key="1">
    <citation type="submission" date="2024-02" db="EMBL/GenBank/DDBJ databases">
        <title>A draft genome for the cacao thread blight pathogen Marasmius crinis-equi.</title>
        <authorList>
            <person name="Cohen S.P."/>
            <person name="Baruah I.K."/>
            <person name="Amoako-Attah I."/>
            <person name="Bukari Y."/>
            <person name="Meinhardt L.W."/>
            <person name="Bailey B.A."/>
        </authorList>
    </citation>
    <scope>NUCLEOTIDE SEQUENCE [LARGE SCALE GENOMIC DNA]</scope>
    <source>
        <strain evidence="4 5">GH-76</strain>
    </source>
</reference>
<feature type="region of interest" description="Disordered" evidence="1">
    <location>
        <begin position="349"/>
        <end position="379"/>
    </location>
</feature>
<feature type="transmembrane region" description="Helical" evidence="2">
    <location>
        <begin position="90"/>
        <end position="109"/>
    </location>
</feature>
<dbReference type="Pfam" id="PF20152">
    <property type="entry name" value="DUF6534"/>
    <property type="match status" value="1"/>
</dbReference>
<dbReference type="InterPro" id="IPR045339">
    <property type="entry name" value="DUF6534"/>
</dbReference>
<dbReference type="EMBL" id="JBAHYK010000754">
    <property type="protein sequence ID" value="KAL0571537.1"/>
    <property type="molecule type" value="Genomic_DNA"/>
</dbReference>
<feature type="compositionally biased region" description="Low complexity" evidence="1">
    <location>
        <begin position="310"/>
        <end position="321"/>
    </location>
</feature>
<organism evidence="4 5">
    <name type="scientific">Marasmius crinis-equi</name>
    <dbReference type="NCBI Taxonomy" id="585013"/>
    <lineage>
        <taxon>Eukaryota</taxon>
        <taxon>Fungi</taxon>
        <taxon>Dikarya</taxon>
        <taxon>Basidiomycota</taxon>
        <taxon>Agaricomycotina</taxon>
        <taxon>Agaricomycetes</taxon>
        <taxon>Agaricomycetidae</taxon>
        <taxon>Agaricales</taxon>
        <taxon>Marasmiineae</taxon>
        <taxon>Marasmiaceae</taxon>
        <taxon>Marasmius</taxon>
    </lineage>
</organism>
<keyword evidence="2" id="KW-0812">Transmembrane</keyword>
<dbReference type="PANTHER" id="PTHR40465:SF1">
    <property type="entry name" value="DUF6534 DOMAIN-CONTAINING PROTEIN"/>
    <property type="match status" value="1"/>
</dbReference>
<comment type="caution">
    <text evidence="4">The sequence shown here is derived from an EMBL/GenBank/DDBJ whole genome shotgun (WGS) entry which is preliminary data.</text>
</comment>
<feature type="transmembrane region" description="Helical" evidence="2">
    <location>
        <begin position="49"/>
        <end position="70"/>
    </location>
</feature>
<feature type="transmembrane region" description="Helical" evidence="2">
    <location>
        <begin position="184"/>
        <end position="204"/>
    </location>
</feature>
<dbReference type="Proteomes" id="UP001465976">
    <property type="component" value="Unassembled WGS sequence"/>
</dbReference>
<sequence length="392" mass="44298">MTSTVKNIHATLGMMFLGLALATTLWGVCCIQCWYYLDRYRKDKKWLKAFVLLAFLSDAAHQIVIIYTVYRYAVTHFGDVSYLNRVHWGLNLQVALNSLTAIIVQSFFIRRLWVAKQSRLMMAFFVTMALAELASAISTISTATILHHYINPRGSYHAAYLVLAQHRTSFAALTQLGTRKALSMTNNCITILLNLCMFICNCMIGEAFTQDHTHRGDHRFNRWFFFALDSGLFIVICTSLSLITVSVKPGPPDSPLLQELISRRQTLILPNSFVYICFYFMLGRIYVTSLLSTLNTRTNTHRVYEFPGTSSLPRSSNRSRPQAQVSHPTASVESIQIYFDRVKQTVTSEVDVQRSRKTKKLTANQSGGTKDSHDEPFASASISVQARQGVCV</sequence>
<protein>
    <recommendedName>
        <fullName evidence="3">DUF6534 domain-containing protein</fullName>
    </recommendedName>
</protein>
<keyword evidence="2" id="KW-0472">Membrane</keyword>
<feature type="transmembrane region" description="Helical" evidence="2">
    <location>
        <begin position="267"/>
        <end position="287"/>
    </location>
</feature>
<feature type="domain" description="DUF6534" evidence="3">
    <location>
        <begin position="197"/>
        <end position="298"/>
    </location>
</feature>
<name>A0ABR3F8D1_9AGAR</name>
<gene>
    <name evidence="4" type="ORF">V5O48_010428</name>
</gene>
<feature type="transmembrane region" description="Helical" evidence="2">
    <location>
        <begin position="121"/>
        <end position="146"/>
    </location>
</feature>
<feature type="transmembrane region" description="Helical" evidence="2">
    <location>
        <begin position="12"/>
        <end position="37"/>
    </location>
</feature>
<evidence type="ECO:0000256" key="2">
    <source>
        <dbReference type="SAM" id="Phobius"/>
    </source>
</evidence>
<evidence type="ECO:0000313" key="4">
    <source>
        <dbReference type="EMBL" id="KAL0571537.1"/>
    </source>
</evidence>
<evidence type="ECO:0000313" key="5">
    <source>
        <dbReference type="Proteomes" id="UP001465976"/>
    </source>
</evidence>
<keyword evidence="5" id="KW-1185">Reference proteome</keyword>
<dbReference type="PANTHER" id="PTHR40465">
    <property type="entry name" value="CHROMOSOME 1, WHOLE GENOME SHOTGUN SEQUENCE"/>
    <property type="match status" value="1"/>
</dbReference>